<gene>
    <name evidence="2" type="ORF">JI435_307880</name>
</gene>
<proteinExistence type="predicted"/>
<organism evidence="2 3">
    <name type="scientific">Phaeosphaeria nodorum (strain SN15 / ATCC MYA-4574 / FGSC 10173)</name>
    <name type="common">Glume blotch fungus</name>
    <name type="synonym">Parastagonospora nodorum</name>
    <dbReference type="NCBI Taxonomy" id="321614"/>
    <lineage>
        <taxon>Eukaryota</taxon>
        <taxon>Fungi</taxon>
        <taxon>Dikarya</taxon>
        <taxon>Ascomycota</taxon>
        <taxon>Pezizomycotina</taxon>
        <taxon>Dothideomycetes</taxon>
        <taxon>Pleosporomycetidae</taxon>
        <taxon>Pleosporales</taxon>
        <taxon>Pleosporineae</taxon>
        <taxon>Phaeosphaeriaceae</taxon>
        <taxon>Parastagonospora</taxon>
    </lineage>
</organism>
<name>A0A7U2IAT1_PHANO</name>
<dbReference type="Gene3D" id="3.40.50.1820">
    <property type="entry name" value="alpha/beta hydrolase"/>
    <property type="match status" value="1"/>
</dbReference>
<keyword evidence="3" id="KW-1185">Reference proteome</keyword>
<dbReference type="EMBL" id="CP069042">
    <property type="protein sequence ID" value="QRD06366.1"/>
    <property type="molecule type" value="Genomic_DNA"/>
</dbReference>
<dbReference type="AlphaFoldDB" id="A0A7U2IAT1"/>
<dbReference type="OrthoDB" id="414698at2759"/>
<dbReference type="InterPro" id="IPR029058">
    <property type="entry name" value="AB_hydrolase_fold"/>
</dbReference>
<reference evidence="3" key="1">
    <citation type="journal article" date="2021" name="BMC Genomics">
        <title>Chromosome-level genome assembly and manually-curated proteome of model necrotroph Parastagonospora nodorum Sn15 reveals a genome-wide trove of candidate effector homologs, and redundancy of virulence-related functions within an accessory chromosome.</title>
        <authorList>
            <person name="Bertazzoni S."/>
            <person name="Jones D.A.B."/>
            <person name="Phan H.T."/>
            <person name="Tan K.-C."/>
            <person name="Hane J.K."/>
        </authorList>
    </citation>
    <scope>NUCLEOTIDE SEQUENCE [LARGE SCALE GENOMIC DNA]</scope>
    <source>
        <strain evidence="3">SN15 / ATCC MYA-4574 / FGSC 10173)</strain>
    </source>
</reference>
<feature type="non-terminal residue" evidence="2">
    <location>
        <position position="150"/>
    </location>
</feature>
<protein>
    <recommendedName>
        <fullName evidence="4">Serine hydrolase FSH domain-containing protein</fullName>
    </recommendedName>
</protein>
<evidence type="ECO:0000313" key="3">
    <source>
        <dbReference type="Proteomes" id="UP000663193"/>
    </source>
</evidence>
<evidence type="ECO:0000256" key="1">
    <source>
        <dbReference type="SAM" id="MobiDB-lite"/>
    </source>
</evidence>
<feature type="region of interest" description="Disordered" evidence="1">
    <location>
        <begin position="104"/>
        <end position="150"/>
    </location>
</feature>
<dbReference type="Proteomes" id="UP000663193">
    <property type="component" value="Chromosome 20"/>
</dbReference>
<evidence type="ECO:0000313" key="2">
    <source>
        <dbReference type="EMBL" id="QRD06366.1"/>
    </source>
</evidence>
<dbReference type="VEuPathDB" id="FungiDB:JI435_307880"/>
<sequence>TFTPTKRIFCTASTTIMSSTENPTYITTAEHPQSSSPGPIKPTLLAFHGSGSNATVHTVQLARLMRLLRPHFDVESLEAPFASPAGPGVLPFFDGCGPFYRWLPPRRKSPSSPCARSRPPRNSPRSRGADQEHRAAHPRRRRPRRGSHRV</sequence>
<evidence type="ECO:0008006" key="4">
    <source>
        <dbReference type="Google" id="ProtNLM"/>
    </source>
</evidence>
<feature type="compositionally biased region" description="Basic residues" evidence="1">
    <location>
        <begin position="136"/>
        <end position="150"/>
    </location>
</feature>
<accession>A0A7U2IAT1</accession>